<comment type="caution">
    <text evidence="1">The sequence shown here is derived from an EMBL/GenBank/DDBJ whole genome shotgun (WGS) entry which is preliminary data.</text>
</comment>
<dbReference type="AlphaFoldDB" id="A0A645HIU6"/>
<gene>
    <name evidence="1" type="ORF">SDC9_183081</name>
</gene>
<organism evidence="1">
    <name type="scientific">bioreactor metagenome</name>
    <dbReference type="NCBI Taxonomy" id="1076179"/>
    <lineage>
        <taxon>unclassified sequences</taxon>
        <taxon>metagenomes</taxon>
        <taxon>ecological metagenomes</taxon>
    </lineage>
</organism>
<dbReference type="EMBL" id="VSSQ01089258">
    <property type="protein sequence ID" value="MPN35583.1"/>
    <property type="molecule type" value="Genomic_DNA"/>
</dbReference>
<sequence length="152" mass="16574">MKGLLRDRRYPLGGEAFGAQYRIGQRHRARVAAFCAHRAHAEDHAHKPVVLFYARRPAAEVLRVADAGHRRVVITPSPAARHADDDYSHIVVAEVVARPVVGGRGEEGARVDAPHLVFDGGGTRLEVPAVVAEEVRQVFAGEGMFYVVLQPA</sequence>
<proteinExistence type="predicted"/>
<name>A0A645HIU6_9ZZZZ</name>
<accession>A0A645HIU6</accession>
<evidence type="ECO:0000313" key="1">
    <source>
        <dbReference type="EMBL" id="MPN35583.1"/>
    </source>
</evidence>
<reference evidence="1" key="1">
    <citation type="submission" date="2019-08" db="EMBL/GenBank/DDBJ databases">
        <authorList>
            <person name="Kucharzyk K."/>
            <person name="Murdoch R.W."/>
            <person name="Higgins S."/>
            <person name="Loffler F."/>
        </authorList>
    </citation>
    <scope>NUCLEOTIDE SEQUENCE</scope>
</reference>
<protein>
    <submittedName>
        <fullName evidence="1">Uncharacterized protein</fullName>
    </submittedName>
</protein>